<dbReference type="RefSeq" id="WP_229831380.1">
    <property type="nucleotide sequence ID" value="NZ_AP023356.1"/>
</dbReference>
<accession>A0ABN6CIK8</accession>
<dbReference type="EMBL" id="AP023356">
    <property type="protein sequence ID" value="BCJ45043.1"/>
    <property type="molecule type" value="Genomic_DNA"/>
</dbReference>
<dbReference type="Proteomes" id="UP000676967">
    <property type="component" value="Chromosome"/>
</dbReference>
<reference evidence="2 3" key="1">
    <citation type="submission" date="2020-08" db="EMBL/GenBank/DDBJ databases">
        <title>Whole genome shotgun sequence of Actinoplanes ianthinogenes NBRC 13996.</title>
        <authorList>
            <person name="Komaki H."/>
            <person name="Tamura T."/>
        </authorList>
    </citation>
    <scope>NUCLEOTIDE SEQUENCE [LARGE SCALE GENOMIC DNA]</scope>
    <source>
        <strain evidence="2 3">NBRC 13996</strain>
    </source>
</reference>
<protein>
    <recommendedName>
        <fullName evidence="1">Helicase/UvrB N-terminal domain-containing protein</fullName>
    </recommendedName>
</protein>
<gene>
    <name evidence="2" type="ORF">Aiant_57000</name>
</gene>
<evidence type="ECO:0000313" key="2">
    <source>
        <dbReference type="EMBL" id="BCJ45043.1"/>
    </source>
</evidence>
<dbReference type="SUPFAM" id="SSF52540">
    <property type="entry name" value="P-loop containing nucleoside triphosphate hydrolases"/>
    <property type="match status" value="1"/>
</dbReference>
<evidence type="ECO:0000313" key="3">
    <source>
        <dbReference type="Proteomes" id="UP000676967"/>
    </source>
</evidence>
<feature type="domain" description="Helicase/UvrB N-terminal" evidence="1">
    <location>
        <begin position="4"/>
        <end position="57"/>
    </location>
</feature>
<keyword evidence="3" id="KW-1185">Reference proteome</keyword>
<organism evidence="2 3">
    <name type="scientific">Actinoplanes ianthinogenes</name>
    <dbReference type="NCBI Taxonomy" id="122358"/>
    <lineage>
        <taxon>Bacteria</taxon>
        <taxon>Bacillati</taxon>
        <taxon>Actinomycetota</taxon>
        <taxon>Actinomycetes</taxon>
        <taxon>Micromonosporales</taxon>
        <taxon>Micromonosporaceae</taxon>
        <taxon>Actinoplanes</taxon>
    </lineage>
</organism>
<evidence type="ECO:0000259" key="1">
    <source>
        <dbReference type="Pfam" id="PF04851"/>
    </source>
</evidence>
<name>A0ABN6CIK8_9ACTN</name>
<dbReference type="Gene3D" id="3.40.50.300">
    <property type="entry name" value="P-loop containing nucleotide triphosphate hydrolases"/>
    <property type="match status" value="1"/>
</dbReference>
<proteinExistence type="predicted"/>
<dbReference type="Pfam" id="PF04851">
    <property type="entry name" value="ResIII"/>
    <property type="match status" value="1"/>
</dbReference>
<sequence length="118" mass="12966">MLGHDDGMLVAPPGSGKTVMACAMIAERATSTLILVDRKALAGQWRSRIEQFLGVRPEQIGGGRRKLTGDMMVRQCAAPFTVPVATPRQAWCRAHFVHSAPYFAWRSPSLSIRWSASQ</sequence>
<dbReference type="InterPro" id="IPR027417">
    <property type="entry name" value="P-loop_NTPase"/>
</dbReference>
<dbReference type="InterPro" id="IPR006935">
    <property type="entry name" value="Helicase/UvrB_N"/>
</dbReference>